<evidence type="ECO:0000313" key="8">
    <source>
        <dbReference type="Proteomes" id="UP000001203"/>
    </source>
</evidence>
<evidence type="ECO:0000256" key="2">
    <source>
        <dbReference type="ARBA" id="ARBA00012438"/>
    </source>
</evidence>
<evidence type="ECO:0000313" key="7">
    <source>
        <dbReference type="EMBL" id="ACB53552.1"/>
    </source>
</evidence>
<proteinExistence type="predicted"/>
<accession>B1WRW1</accession>
<dbReference type="Proteomes" id="UP000001203">
    <property type="component" value="Chromosome circular"/>
</dbReference>
<name>B1WRW1_CROS5</name>
<dbReference type="EMBL" id="CP000806">
    <property type="protein sequence ID" value="ACB53552.1"/>
    <property type="molecule type" value="Genomic_DNA"/>
</dbReference>
<dbReference type="PROSITE" id="PS50109">
    <property type="entry name" value="HIS_KIN"/>
    <property type="match status" value="1"/>
</dbReference>
<dbReference type="eggNOG" id="COG2205">
    <property type="taxonomic scope" value="Bacteria"/>
</dbReference>
<organism evidence="7 8">
    <name type="scientific">Crocosphaera subtropica (strain ATCC 51142 / BH68)</name>
    <name type="common">Cyanothece sp. (strain ATCC 51142)</name>
    <dbReference type="NCBI Taxonomy" id="43989"/>
    <lineage>
        <taxon>Bacteria</taxon>
        <taxon>Bacillati</taxon>
        <taxon>Cyanobacteriota</taxon>
        <taxon>Cyanophyceae</taxon>
        <taxon>Oscillatoriophycideae</taxon>
        <taxon>Chroococcales</taxon>
        <taxon>Aphanothecaceae</taxon>
        <taxon>Crocosphaera</taxon>
        <taxon>Crocosphaera subtropica</taxon>
    </lineage>
</organism>
<keyword evidence="8" id="KW-1185">Reference proteome</keyword>
<evidence type="ECO:0000256" key="3">
    <source>
        <dbReference type="ARBA" id="ARBA00022679"/>
    </source>
</evidence>
<evidence type="ECO:0000256" key="1">
    <source>
        <dbReference type="ARBA" id="ARBA00000085"/>
    </source>
</evidence>
<dbReference type="PANTHER" id="PTHR43711">
    <property type="entry name" value="TWO-COMPONENT HISTIDINE KINASE"/>
    <property type="match status" value="1"/>
</dbReference>
<dbReference type="Gene3D" id="3.30.565.10">
    <property type="entry name" value="Histidine kinase-like ATPase, C-terminal domain"/>
    <property type="match status" value="1"/>
</dbReference>
<dbReference type="InterPro" id="IPR036890">
    <property type="entry name" value="HATPase_C_sf"/>
</dbReference>
<evidence type="ECO:0000259" key="6">
    <source>
        <dbReference type="PROSITE" id="PS50109"/>
    </source>
</evidence>
<dbReference type="InterPro" id="IPR050736">
    <property type="entry name" value="Sensor_HK_Regulatory"/>
</dbReference>
<gene>
    <name evidence="7" type="ordered locus">cce_4204</name>
</gene>
<dbReference type="Pfam" id="PF00512">
    <property type="entry name" value="HisKA"/>
    <property type="match status" value="1"/>
</dbReference>
<dbReference type="InterPro" id="IPR036097">
    <property type="entry name" value="HisK_dim/P_sf"/>
</dbReference>
<dbReference type="AlphaFoldDB" id="B1WRW1"/>
<dbReference type="InterPro" id="IPR005467">
    <property type="entry name" value="His_kinase_dom"/>
</dbReference>
<reference evidence="7 8" key="1">
    <citation type="journal article" date="2008" name="Proc. Natl. Acad. Sci. U.S.A.">
        <title>The genome of Cyanothece 51142, a unicellular diazotrophic cyanobacterium important in the marine nitrogen cycle.</title>
        <authorList>
            <person name="Welsh E.A."/>
            <person name="Liberton M."/>
            <person name="Stoeckel J."/>
            <person name="Loh T."/>
            <person name="Elvitigala T."/>
            <person name="Wang C."/>
            <person name="Wollam A."/>
            <person name="Fulton R.S."/>
            <person name="Clifton S.W."/>
            <person name="Jacobs J.M."/>
            <person name="Aurora R."/>
            <person name="Ghosh B.K."/>
            <person name="Sherman L.A."/>
            <person name="Smith R.D."/>
            <person name="Wilson R.K."/>
            <person name="Pakrasi H.B."/>
        </authorList>
    </citation>
    <scope>NUCLEOTIDE SEQUENCE [LARGE SCALE GENOMIC DNA]</scope>
    <source>
        <strain evidence="8">ATCC 51142 / BH68</strain>
    </source>
</reference>
<dbReference type="Gene3D" id="1.10.287.130">
    <property type="match status" value="1"/>
</dbReference>
<dbReference type="SUPFAM" id="SSF47384">
    <property type="entry name" value="Homodimeric domain of signal transducing histidine kinase"/>
    <property type="match status" value="1"/>
</dbReference>
<evidence type="ECO:0000256" key="4">
    <source>
        <dbReference type="ARBA" id="ARBA00022777"/>
    </source>
</evidence>
<comment type="catalytic activity">
    <reaction evidence="1">
        <text>ATP + protein L-histidine = ADP + protein N-phospho-L-histidine.</text>
        <dbReference type="EC" id="2.7.13.3"/>
    </reaction>
</comment>
<feature type="domain" description="Histidine kinase" evidence="6">
    <location>
        <begin position="34"/>
        <end position="262"/>
    </location>
</feature>
<dbReference type="HOGENOM" id="CLU_068871_0_0_3"/>
<dbReference type="EC" id="2.7.13.3" evidence="2"/>
<keyword evidence="3" id="KW-0808">Transferase</keyword>
<evidence type="ECO:0000256" key="5">
    <source>
        <dbReference type="ARBA" id="ARBA00023012"/>
    </source>
</evidence>
<keyword evidence="4 7" id="KW-0418">Kinase</keyword>
<dbReference type="InterPro" id="IPR003661">
    <property type="entry name" value="HisK_dim/P_dom"/>
</dbReference>
<dbReference type="SUPFAM" id="SSF55874">
    <property type="entry name" value="ATPase domain of HSP90 chaperone/DNA topoisomerase II/histidine kinase"/>
    <property type="match status" value="1"/>
</dbReference>
<protein>
    <recommendedName>
        <fullName evidence="2">histidine kinase</fullName>
        <ecNumber evidence="2">2.7.13.3</ecNumber>
    </recommendedName>
</protein>
<dbReference type="PANTHER" id="PTHR43711:SF1">
    <property type="entry name" value="HISTIDINE KINASE 1"/>
    <property type="match status" value="1"/>
</dbReference>
<dbReference type="STRING" id="43989.cce_4204"/>
<dbReference type="SMART" id="SM00388">
    <property type="entry name" value="HisKA"/>
    <property type="match status" value="1"/>
</dbReference>
<dbReference type="CDD" id="cd00082">
    <property type="entry name" value="HisKA"/>
    <property type="match status" value="1"/>
</dbReference>
<dbReference type="RefSeq" id="WP_009543722.1">
    <property type="nucleotide sequence ID" value="NC_010546.1"/>
</dbReference>
<dbReference type="GO" id="GO:0000155">
    <property type="term" value="F:phosphorelay sensor kinase activity"/>
    <property type="evidence" value="ECO:0007669"/>
    <property type="project" value="InterPro"/>
</dbReference>
<dbReference type="OrthoDB" id="505938at2"/>
<sequence>MEAIEALQKELEATRLAYEMTTQISQFKSSYLAKTAHELRSPLSSLMGLHQLILGNLCEDPQEEKEFLQQGFEAAKKLVEIIDRIVTISKIDCGKIPLNLETVSLHNIVKEVYQLTEFQAINYSYRIKVKQPETEIFIQADETLLIQGLTTLIDNSLTLMNKGTIFISSQFNERENQAKLLIDIPCSPQHWEKQQEDLSTSDLTLSSLKKWSHDLQLSPAMTLTLCQTLLEKMGGNLTVLDISPENKPETFTRLQCLMPLIQLP</sequence>
<keyword evidence="5" id="KW-0902">Two-component regulatory system</keyword>
<dbReference type="KEGG" id="cyt:cce_4204"/>